<evidence type="ECO:0000313" key="1">
    <source>
        <dbReference type="EMBL" id="AKU95775.1"/>
    </source>
</evidence>
<proteinExistence type="predicted"/>
<name>A0A0K1PQF7_9BACT</name>
<dbReference type="Proteomes" id="UP000064967">
    <property type="component" value="Chromosome"/>
</dbReference>
<dbReference type="EMBL" id="CP012333">
    <property type="protein sequence ID" value="AKU95775.1"/>
    <property type="molecule type" value="Genomic_DNA"/>
</dbReference>
<evidence type="ECO:0000313" key="2">
    <source>
        <dbReference type="Proteomes" id="UP000064967"/>
    </source>
</evidence>
<dbReference type="STRING" id="1391654.AKJ09_02439"/>
<dbReference type="AlphaFoldDB" id="A0A0K1PQF7"/>
<keyword evidence="2" id="KW-1185">Reference proteome</keyword>
<reference evidence="1 2" key="1">
    <citation type="submission" date="2015-08" db="EMBL/GenBank/DDBJ databases">
        <authorList>
            <person name="Babu N.S."/>
            <person name="Beckwith C.J."/>
            <person name="Beseler K.G."/>
            <person name="Brison A."/>
            <person name="Carone J.V."/>
            <person name="Caskin T.P."/>
            <person name="Diamond M."/>
            <person name="Durham M.E."/>
            <person name="Foxe J.M."/>
            <person name="Go M."/>
            <person name="Henderson B.A."/>
            <person name="Jones I.B."/>
            <person name="McGettigan J.A."/>
            <person name="Micheletti S.J."/>
            <person name="Nasrallah M.E."/>
            <person name="Ortiz D."/>
            <person name="Piller C.R."/>
            <person name="Privatt S.R."/>
            <person name="Schneider S.L."/>
            <person name="Sharp S."/>
            <person name="Smith T.C."/>
            <person name="Stanton J.D."/>
            <person name="Ullery H.E."/>
            <person name="Wilson R.J."/>
            <person name="Serrano M.G."/>
            <person name="Buck G."/>
            <person name="Lee V."/>
            <person name="Wang Y."/>
            <person name="Carvalho R."/>
            <person name="Voegtly L."/>
            <person name="Shi R."/>
            <person name="Duckworth R."/>
            <person name="Johnson A."/>
            <person name="Loviza R."/>
            <person name="Walstead R."/>
            <person name="Shah Z."/>
            <person name="Kiflezghi M."/>
            <person name="Wade K."/>
            <person name="Ball S.L."/>
            <person name="Bradley K.W."/>
            <person name="Asai D.J."/>
            <person name="Bowman C.A."/>
            <person name="Russell D.A."/>
            <person name="Pope W.H."/>
            <person name="Jacobs-Sera D."/>
            <person name="Hendrix R.W."/>
            <person name="Hatfull G.F."/>
        </authorList>
    </citation>
    <scope>NUCLEOTIDE SEQUENCE [LARGE SCALE GENOMIC DNA]</scope>
    <source>
        <strain evidence="1 2">DSM 27648</strain>
    </source>
</reference>
<organism evidence="1 2">
    <name type="scientific">Labilithrix luteola</name>
    <dbReference type="NCBI Taxonomy" id="1391654"/>
    <lineage>
        <taxon>Bacteria</taxon>
        <taxon>Pseudomonadati</taxon>
        <taxon>Myxococcota</taxon>
        <taxon>Polyangia</taxon>
        <taxon>Polyangiales</taxon>
        <taxon>Labilitrichaceae</taxon>
        <taxon>Labilithrix</taxon>
    </lineage>
</organism>
<accession>A0A0K1PQF7</accession>
<gene>
    <name evidence="1" type="ORF">AKJ09_02439</name>
</gene>
<sequence length="215" mass="23046">MFRPRAMLQAAVGYVRKNPDEVVRAAVNATGLRFGVPLATLRWFAGQINGKKAPKDVEIASVPPALRFAATVDAMGTAVRASAAIKIDEVTIAEDSVRIGVRLRDVKLELAGDSDSPVATLIKSGALDLSKPGNLVKFVPKKPAAIVEAEGDRIVLDLMKMPKLANDPRVRKLLGIVSPVLGIRAIETDRDHLYVKLRATPTGLLEAASKLRDAI</sequence>
<dbReference type="KEGG" id="llu:AKJ09_02439"/>
<protein>
    <submittedName>
        <fullName evidence="1">Uncharacterized protein</fullName>
    </submittedName>
</protein>